<dbReference type="PANTHER" id="PTHR33164:SF43">
    <property type="entry name" value="HTH-TYPE TRANSCRIPTIONAL REPRESSOR YETL"/>
    <property type="match status" value="1"/>
</dbReference>
<dbReference type="EMBL" id="JACIDS010000004">
    <property type="protein sequence ID" value="MBB3932667.1"/>
    <property type="molecule type" value="Genomic_DNA"/>
</dbReference>
<dbReference type="RefSeq" id="WP_183400271.1">
    <property type="nucleotide sequence ID" value="NZ_JACIDS010000004.1"/>
</dbReference>
<evidence type="ECO:0000313" key="3">
    <source>
        <dbReference type="Proteomes" id="UP000553963"/>
    </source>
</evidence>
<gene>
    <name evidence="2" type="ORF">GGR25_003725</name>
</gene>
<dbReference type="Pfam" id="PF01047">
    <property type="entry name" value="MarR"/>
    <property type="match status" value="1"/>
</dbReference>
<keyword evidence="2" id="KW-0238">DNA-binding</keyword>
<dbReference type="PANTHER" id="PTHR33164">
    <property type="entry name" value="TRANSCRIPTIONAL REGULATOR, MARR FAMILY"/>
    <property type="match status" value="1"/>
</dbReference>
<dbReference type="GO" id="GO:0003700">
    <property type="term" value="F:DNA-binding transcription factor activity"/>
    <property type="evidence" value="ECO:0007669"/>
    <property type="project" value="InterPro"/>
</dbReference>
<dbReference type="InterPro" id="IPR036390">
    <property type="entry name" value="WH_DNA-bd_sf"/>
</dbReference>
<dbReference type="GO" id="GO:0003677">
    <property type="term" value="F:DNA binding"/>
    <property type="evidence" value="ECO:0007669"/>
    <property type="project" value="UniProtKB-KW"/>
</dbReference>
<dbReference type="Gene3D" id="1.10.10.10">
    <property type="entry name" value="Winged helix-like DNA-binding domain superfamily/Winged helix DNA-binding domain"/>
    <property type="match status" value="1"/>
</dbReference>
<evidence type="ECO:0000313" key="2">
    <source>
        <dbReference type="EMBL" id="MBB3932667.1"/>
    </source>
</evidence>
<dbReference type="InterPro" id="IPR000835">
    <property type="entry name" value="HTH_MarR-typ"/>
</dbReference>
<dbReference type="InterPro" id="IPR036388">
    <property type="entry name" value="WH-like_DNA-bd_sf"/>
</dbReference>
<dbReference type="PROSITE" id="PS50995">
    <property type="entry name" value="HTH_MARR_2"/>
    <property type="match status" value="1"/>
</dbReference>
<accession>A0A840AUD6</accession>
<reference evidence="2 3" key="1">
    <citation type="submission" date="2020-08" db="EMBL/GenBank/DDBJ databases">
        <title>Genomic Encyclopedia of Type Strains, Phase IV (KMG-IV): sequencing the most valuable type-strain genomes for metagenomic binning, comparative biology and taxonomic classification.</title>
        <authorList>
            <person name="Goeker M."/>
        </authorList>
    </citation>
    <scope>NUCLEOTIDE SEQUENCE [LARGE SCALE GENOMIC DNA]</scope>
    <source>
        <strain evidence="2 3">DSM 25966</strain>
    </source>
</reference>
<dbReference type="Proteomes" id="UP000553963">
    <property type="component" value="Unassembled WGS sequence"/>
</dbReference>
<dbReference type="SMART" id="SM00347">
    <property type="entry name" value="HTH_MARR"/>
    <property type="match status" value="1"/>
</dbReference>
<comment type="caution">
    <text evidence="2">The sequence shown here is derived from an EMBL/GenBank/DDBJ whole genome shotgun (WGS) entry which is preliminary data.</text>
</comment>
<feature type="domain" description="HTH marR-type" evidence="1">
    <location>
        <begin position="1"/>
        <end position="116"/>
    </location>
</feature>
<dbReference type="AlphaFoldDB" id="A0A840AUD6"/>
<keyword evidence="3" id="KW-1185">Reference proteome</keyword>
<organism evidence="2 3">
    <name type="scientific">Kaistia hirudinis</name>
    <dbReference type="NCBI Taxonomy" id="1293440"/>
    <lineage>
        <taxon>Bacteria</taxon>
        <taxon>Pseudomonadati</taxon>
        <taxon>Pseudomonadota</taxon>
        <taxon>Alphaproteobacteria</taxon>
        <taxon>Hyphomicrobiales</taxon>
        <taxon>Kaistiaceae</taxon>
        <taxon>Kaistia</taxon>
    </lineage>
</organism>
<proteinExistence type="predicted"/>
<protein>
    <submittedName>
        <fullName evidence="2">DNA-binding MarR family transcriptional regulator</fullName>
    </submittedName>
</protein>
<name>A0A840AUD6_9HYPH</name>
<dbReference type="InterPro" id="IPR039422">
    <property type="entry name" value="MarR/SlyA-like"/>
</dbReference>
<dbReference type="SUPFAM" id="SSF46785">
    <property type="entry name" value="Winged helix' DNA-binding domain"/>
    <property type="match status" value="1"/>
</dbReference>
<evidence type="ECO:0000259" key="1">
    <source>
        <dbReference type="PROSITE" id="PS50995"/>
    </source>
</evidence>
<dbReference type="GO" id="GO:0006950">
    <property type="term" value="P:response to stress"/>
    <property type="evidence" value="ECO:0007669"/>
    <property type="project" value="TreeGrafter"/>
</dbReference>
<sequence length="116" mass="12991">MPAELRPSQALRLWHDVTLDLVRDTEHDLSARQMAVLLTIYLDLPPHTVRGLAEKLGVTKPAITRALDTMGRLGLVSRHRDPADRRNVVIQRTLAGALAVERLGDIVIARHRELPL</sequence>